<dbReference type="AlphaFoldDB" id="A0A2W5KS94"/>
<dbReference type="InterPro" id="IPR029030">
    <property type="entry name" value="Caspase-like_dom_sf"/>
</dbReference>
<protein>
    <submittedName>
        <fullName evidence="2">Peptidase C13</fullName>
    </submittedName>
</protein>
<reference evidence="2 3" key="1">
    <citation type="submission" date="2017-08" db="EMBL/GenBank/DDBJ databases">
        <title>Infants hospitalized years apart are colonized by the same room-sourced microbial strains.</title>
        <authorList>
            <person name="Brooks B."/>
            <person name="Olm M.R."/>
            <person name="Firek B.A."/>
            <person name="Baker R."/>
            <person name="Thomas B.C."/>
            <person name="Morowitz M.J."/>
            <person name="Banfield J.F."/>
        </authorList>
    </citation>
    <scope>NUCLEOTIDE SEQUENCE [LARGE SCALE GENOMIC DNA]</scope>
    <source>
        <strain evidence="2">S2_005_003_R2_42</strain>
    </source>
</reference>
<dbReference type="Gene3D" id="3.40.50.1460">
    <property type="match status" value="1"/>
</dbReference>
<evidence type="ECO:0000313" key="3">
    <source>
        <dbReference type="Proteomes" id="UP000249046"/>
    </source>
</evidence>
<dbReference type="InterPro" id="IPR001096">
    <property type="entry name" value="Peptidase_C13"/>
</dbReference>
<evidence type="ECO:0000313" key="2">
    <source>
        <dbReference type="EMBL" id="PZQ19916.1"/>
    </source>
</evidence>
<dbReference type="SUPFAM" id="SSF52129">
    <property type="entry name" value="Caspase-like"/>
    <property type="match status" value="1"/>
</dbReference>
<dbReference type="GO" id="GO:0006508">
    <property type="term" value="P:proteolysis"/>
    <property type="evidence" value="ECO:0007669"/>
    <property type="project" value="InterPro"/>
</dbReference>
<feature type="compositionally biased region" description="Low complexity" evidence="1">
    <location>
        <begin position="317"/>
        <end position="327"/>
    </location>
</feature>
<dbReference type="Proteomes" id="UP000249046">
    <property type="component" value="Unassembled WGS sequence"/>
</dbReference>
<organism evidence="2 3">
    <name type="scientific">Rhodanobacter denitrificans</name>
    <dbReference type="NCBI Taxonomy" id="666685"/>
    <lineage>
        <taxon>Bacteria</taxon>
        <taxon>Pseudomonadati</taxon>
        <taxon>Pseudomonadota</taxon>
        <taxon>Gammaproteobacteria</taxon>
        <taxon>Lysobacterales</taxon>
        <taxon>Rhodanobacteraceae</taxon>
        <taxon>Rhodanobacter</taxon>
    </lineage>
</organism>
<proteinExistence type="predicted"/>
<dbReference type="EMBL" id="QFPO01000001">
    <property type="protein sequence ID" value="PZQ19916.1"/>
    <property type="molecule type" value="Genomic_DNA"/>
</dbReference>
<evidence type="ECO:0000256" key="1">
    <source>
        <dbReference type="SAM" id="MobiDB-lite"/>
    </source>
</evidence>
<comment type="caution">
    <text evidence="2">The sequence shown here is derived from an EMBL/GenBank/DDBJ whole genome shotgun (WGS) entry which is preliminary data.</text>
</comment>
<dbReference type="GO" id="GO:0008233">
    <property type="term" value="F:peptidase activity"/>
    <property type="evidence" value="ECO:0007669"/>
    <property type="project" value="InterPro"/>
</dbReference>
<gene>
    <name evidence="2" type="ORF">DI564_00340</name>
</gene>
<feature type="region of interest" description="Disordered" evidence="1">
    <location>
        <begin position="307"/>
        <end position="334"/>
    </location>
</feature>
<sequence length="334" mass="35739">MPALLGAVCTFVLLEVSGYWLPQALPLRSIAPLATDANDPRAAGDGFDSISPEQVLYAQPQRIDEALARLAPQRPGVVDLYVVAFAGDGTESVFRNEVEHVERLFSQRFDAAGRVLTLINHPATIETAPLATLTNLTWAIDGIAAVVDPEEDILLVFLTSHGSEDHHLHVNLPPLPLDAIGPDELADALDATPRPRWRVVIVSACYSGGFVDALRDENTLVITAARADRTSFGCGADADITYFGRAFLDEALNRTASLPEAFALAREVIAQRERADGIETPSEPQIATTPAIEAQLARWQTQLELGPAMPFTHGTPAAGEAASAAPADARRPSD</sequence>
<dbReference type="Pfam" id="PF01650">
    <property type="entry name" value="Peptidase_C13"/>
    <property type="match status" value="1"/>
</dbReference>
<name>A0A2W5KS94_9GAMM</name>
<accession>A0A2W5KS94</accession>